<dbReference type="SMART" id="SM00256">
    <property type="entry name" value="FBOX"/>
    <property type="match status" value="1"/>
</dbReference>
<gene>
    <name evidence="12" type="ORF">BO78DRAFT_368870</name>
</gene>
<dbReference type="VEuPathDB" id="FungiDB:BO78DRAFT_368870"/>
<dbReference type="PANTHER" id="PTHR14604">
    <property type="entry name" value="WD40 REPEAT PF20"/>
    <property type="match status" value="1"/>
</dbReference>
<dbReference type="Proteomes" id="UP000248423">
    <property type="component" value="Unassembled WGS sequence"/>
</dbReference>
<evidence type="ECO:0000256" key="8">
    <source>
        <dbReference type="ARBA" id="ARBA00032113"/>
    </source>
</evidence>
<dbReference type="Pfam" id="PF12937">
    <property type="entry name" value="F-box-like"/>
    <property type="match status" value="1"/>
</dbReference>
<dbReference type="InterPro" id="IPR050995">
    <property type="entry name" value="WD-F-box_domain-protein"/>
</dbReference>
<dbReference type="STRING" id="1448318.A0A319FHB3"/>
<evidence type="ECO:0000259" key="11">
    <source>
        <dbReference type="PROSITE" id="PS50181"/>
    </source>
</evidence>
<dbReference type="InterPro" id="IPR020472">
    <property type="entry name" value="WD40_PAC1"/>
</dbReference>
<dbReference type="InterPro" id="IPR001810">
    <property type="entry name" value="F-box_dom"/>
</dbReference>
<evidence type="ECO:0000313" key="12">
    <source>
        <dbReference type="EMBL" id="PYI06473.1"/>
    </source>
</evidence>
<feature type="compositionally biased region" description="Basic and acidic residues" evidence="10">
    <location>
        <begin position="37"/>
        <end position="54"/>
    </location>
</feature>
<dbReference type="Gene3D" id="2.130.10.10">
    <property type="entry name" value="YVTN repeat-like/Quinoprotein amine dehydrogenase"/>
    <property type="match status" value="2"/>
</dbReference>
<dbReference type="InterPro" id="IPR019775">
    <property type="entry name" value="WD40_repeat_CS"/>
</dbReference>
<evidence type="ECO:0000256" key="1">
    <source>
        <dbReference type="ARBA" id="ARBA00002730"/>
    </source>
</evidence>
<feature type="repeat" description="WD" evidence="9">
    <location>
        <begin position="549"/>
        <end position="588"/>
    </location>
</feature>
<dbReference type="SUPFAM" id="SSF81383">
    <property type="entry name" value="F-box domain"/>
    <property type="match status" value="1"/>
</dbReference>
<dbReference type="PROSITE" id="PS50294">
    <property type="entry name" value="WD_REPEATS_REGION"/>
    <property type="match status" value="4"/>
</dbReference>
<dbReference type="PRINTS" id="PR00320">
    <property type="entry name" value="GPROTEINBRPT"/>
</dbReference>
<dbReference type="PROSITE" id="PS50181">
    <property type="entry name" value="FBOX"/>
    <property type="match status" value="1"/>
</dbReference>
<feature type="compositionally biased region" description="Polar residues" evidence="10">
    <location>
        <begin position="786"/>
        <end position="803"/>
    </location>
</feature>
<dbReference type="Gene3D" id="1.20.1280.50">
    <property type="match status" value="1"/>
</dbReference>
<evidence type="ECO:0000313" key="13">
    <source>
        <dbReference type="Proteomes" id="UP000248423"/>
    </source>
</evidence>
<feature type="domain" description="F-box" evidence="11">
    <location>
        <begin position="106"/>
        <end position="152"/>
    </location>
</feature>
<evidence type="ECO:0000256" key="5">
    <source>
        <dbReference type="ARBA" id="ARBA00022574"/>
    </source>
</evidence>
<feature type="repeat" description="WD" evidence="9">
    <location>
        <begin position="421"/>
        <end position="451"/>
    </location>
</feature>
<dbReference type="AlphaFoldDB" id="A0A319FHB3"/>
<dbReference type="InterPro" id="IPR036047">
    <property type="entry name" value="F-box-like_dom_sf"/>
</dbReference>
<evidence type="ECO:0000256" key="9">
    <source>
        <dbReference type="PROSITE-ProRule" id="PRU00221"/>
    </source>
</evidence>
<evidence type="ECO:0000256" key="6">
    <source>
        <dbReference type="ARBA" id="ARBA00022737"/>
    </source>
</evidence>
<accession>A0A319FHB3</accession>
<evidence type="ECO:0000256" key="10">
    <source>
        <dbReference type="SAM" id="MobiDB-lite"/>
    </source>
</evidence>
<feature type="region of interest" description="Disordered" evidence="10">
    <location>
        <begin position="25"/>
        <end position="60"/>
    </location>
</feature>
<feature type="region of interest" description="Disordered" evidence="10">
    <location>
        <begin position="169"/>
        <end position="219"/>
    </location>
</feature>
<comment type="subunit">
    <text evidence="3">Component of the SCF(sconB) E3 ubiquitin ligase complex.</text>
</comment>
<dbReference type="InterPro" id="IPR001680">
    <property type="entry name" value="WD40_rpt"/>
</dbReference>
<organism evidence="12 13">
    <name type="scientific">Aspergillus sclerotiicarbonarius (strain CBS 121057 / IBT 28362)</name>
    <dbReference type="NCBI Taxonomy" id="1448318"/>
    <lineage>
        <taxon>Eukaryota</taxon>
        <taxon>Fungi</taxon>
        <taxon>Dikarya</taxon>
        <taxon>Ascomycota</taxon>
        <taxon>Pezizomycotina</taxon>
        <taxon>Eurotiomycetes</taxon>
        <taxon>Eurotiomycetidae</taxon>
        <taxon>Eurotiales</taxon>
        <taxon>Aspergillaceae</taxon>
        <taxon>Aspergillus</taxon>
        <taxon>Aspergillus subgen. Circumdati</taxon>
    </lineage>
</organism>
<name>A0A319FHB3_ASPSB</name>
<comment type="function">
    <text evidence="1">Component of the SCF(sconB) E3 ubiquitin ligase complex involved in the regulation of sulfur metabolite repression, probably by mediating the inactivation or degradation of the metR transcription factor.</text>
</comment>
<dbReference type="OrthoDB" id="19711at2759"/>
<feature type="compositionally biased region" description="Basic and acidic residues" evidence="10">
    <location>
        <begin position="186"/>
        <end position="196"/>
    </location>
</feature>
<keyword evidence="5 9" id="KW-0853">WD repeat</keyword>
<dbReference type="PANTHER" id="PTHR14604:SF4">
    <property type="entry name" value="F-BOX DOMAIN-CONTAINING PROTEIN"/>
    <property type="match status" value="1"/>
</dbReference>
<feature type="region of interest" description="Disordered" evidence="10">
    <location>
        <begin position="755"/>
        <end position="803"/>
    </location>
</feature>
<dbReference type="PROSITE" id="PS00678">
    <property type="entry name" value="WD_REPEATS_1"/>
    <property type="match status" value="2"/>
</dbReference>
<dbReference type="SUPFAM" id="SSF50978">
    <property type="entry name" value="WD40 repeat-like"/>
    <property type="match status" value="1"/>
</dbReference>
<feature type="repeat" description="WD" evidence="9">
    <location>
        <begin position="376"/>
        <end position="419"/>
    </location>
</feature>
<comment type="similarity">
    <text evidence="2">Belongs to the WD repeat MET30/SCONB/SCON-2 family.</text>
</comment>
<dbReference type="InterPro" id="IPR015943">
    <property type="entry name" value="WD40/YVTN_repeat-like_dom_sf"/>
</dbReference>
<evidence type="ECO:0000256" key="4">
    <source>
        <dbReference type="ARBA" id="ARBA00015819"/>
    </source>
</evidence>
<dbReference type="CDD" id="cd00200">
    <property type="entry name" value="WD40"/>
    <property type="match status" value="1"/>
</dbReference>
<dbReference type="EMBL" id="KZ826349">
    <property type="protein sequence ID" value="PYI06473.1"/>
    <property type="molecule type" value="Genomic_DNA"/>
</dbReference>
<proteinExistence type="inferred from homology"/>
<keyword evidence="6" id="KW-0677">Repeat</keyword>
<feature type="compositionally biased region" description="Low complexity" evidence="10">
    <location>
        <begin position="254"/>
        <end position="270"/>
    </location>
</feature>
<feature type="compositionally biased region" description="Polar residues" evidence="10">
    <location>
        <begin position="271"/>
        <end position="291"/>
    </location>
</feature>
<reference evidence="12 13" key="1">
    <citation type="submission" date="2018-02" db="EMBL/GenBank/DDBJ databases">
        <title>The genomes of Aspergillus section Nigri reveals drivers in fungal speciation.</title>
        <authorList>
            <consortium name="DOE Joint Genome Institute"/>
            <person name="Vesth T.C."/>
            <person name="Nybo J."/>
            <person name="Theobald S."/>
            <person name="Brandl J."/>
            <person name="Frisvad J.C."/>
            <person name="Nielsen K.F."/>
            <person name="Lyhne E.K."/>
            <person name="Kogle M.E."/>
            <person name="Kuo A."/>
            <person name="Riley R."/>
            <person name="Clum A."/>
            <person name="Nolan M."/>
            <person name="Lipzen A."/>
            <person name="Salamov A."/>
            <person name="Henrissat B."/>
            <person name="Wiebenga A."/>
            <person name="De vries R.P."/>
            <person name="Grigoriev I.V."/>
            <person name="Mortensen U.H."/>
            <person name="Andersen M.R."/>
            <person name="Baker S.E."/>
        </authorList>
    </citation>
    <scope>NUCLEOTIDE SEQUENCE [LARGE SCALE GENOMIC DNA]</scope>
    <source>
        <strain evidence="12 13">CBS 121057</strain>
    </source>
</reference>
<dbReference type="PROSITE" id="PS50082">
    <property type="entry name" value="WD_REPEATS_2"/>
    <property type="match status" value="5"/>
</dbReference>
<evidence type="ECO:0000256" key="3">
    <source>
        <dbReference type="ARBA" id="ARBA00011725"/>
    </source>
</evidence>
<dbReference type="Pfam" id="PF00400">
    <property type="entry name" value="WD40"/>
    <property type="match status" value="5"/>
</dbReference>
<dbReference type="SMART" id="SM00320">
    <property type="entry name" value="WD40"/>
    <property type="match status" value="7"/>
</dbReference>
<feature type="repeat" description="WD" evidence="9">
    <location>
        <begin position="509"/>
        <end position="548"/>
    </location>
</feature>
<evidence type="ECO:0000256" key="2">
    <source>
        <dbReference type="ARBA" id="ARBA00007968"/>
    </source>
</evidence>
<sequence>MARDTAQTPTNPRLRLLQGAASYSSDFTAPSLSAPFKLDEGYSDETKSQPDKELLNPSPDDVMPLPDWVHAYGEAERAELAYNLLRTLRASTVASVVERLAPLLHMDPVLKLPPEITSEIFSYLDPQTLLTASLASRSWRSRISDSRLWRDLYIGEGWRVDIDAVRTYEQEHSGLSSPQLRKSRLRYADPDLGEPKQKKRVPPSWLDSRATGSLDNNEAVRGNGLQAAVEADTEGDHPMSDVSNDRGTLLSAGQQSPSSSTRRESQSGSGHSKSNAQPLSTTSRRPKSSSLLIRMPNGAAKINWPHMYRQRRRLEDNWAKGRFTNFQLPHPSHMEEAHQECVYAIQFTGKWLVSGSRDKTVRVWDLDTKRLWHPPLQGHSKSVLCLQFDPRPSEDIIVSGSSDKNVIIWRFSTGEKLHEIAPAHDESVLNLRFDERYIVTCSKDKLIKVWNRRQLSPADKDYPSVFQGSGVSYPSYIVDTSEIPSPILEAEIAKNHIRTLTPYSLLMILDGHTAAVNAIQLNEDEIVSASGDRLIKVWNLRNGACRKTVIGHEKGIACVQFDSKRIISGSNDDTVRIFDHASGAEVACLHGHANLVRTVQAGFGDPPGAEETLRLEALAVDNEFRDAQRSGTNVDLGPSALRRAGYQQNTNGSRNPRDIKALGAKIPPGGGGSQWGRIVSGSYDETIIIWKKDNEGRWVVGQKLRQAEAAANASYSNLDAAARNAIARSNAFAQQAQQIQAATAAAAAAAAGGVQQGQTQGPAGQGQGQQQPLPPRWPTTNPNPTEQQQGGPWPQGSVNPVVNPSLLITNHHIQNPITAHQGANRPHPAIMNPVLAAAAATHHHHPRLNRIATVPGQPPTSRIFKLQFDAQKIICASQDPRIVGWDFAADDEDLREACQFFTGL</sequence>
<feature type="region of interest" description="Disordered" evidence="10">
    <location>
        <begin position="231"/>
        <end position="294"/>
    </location>
</feature>
<keyword evidence="13" id="KW-1185">Reference proteome</keyword>
<protein>
    <recommendedName>
        <fullName evidence="4">Probable E3 ubiquitin ligase complex SCF subunit sconB</fullName>
    </recommendedName>
    <alternativeName>
        <fullName evidence="8">Sulfur controller B</fullName>
    </alternativeName>
    <alternativeName>
        <fullName evidence="7">Sulfur metabolite repression control protein B</fullName>
    </alternativeName>
</protein>
<feature type="repeat" description="WD" evidence="9">
    <location>
        <begin position="335"/>
        <end position="368"/>
    </location>
</feature>
<evidence type="ECO:0000256" key="7">
    <source>
        <dbReference type="ARBA" id="ARBA00030034"/>
    </source>
</evidence>
<dbReference type="InterPro" id="IPR036322">
    <property type="entry name" value="WD40_repeat_dom_sf"/>
</dbReference>